<evidence type="ECO:0008006" key="3">
    <source>
        <dbReference type="Google" id="ProtNLM"/>
    </source>
</evidence>
<dbReference type="InterPro" id="IPR022789">
    <property type="entry name" value="ParD"/>
</dbReference>
<dbReference type="EMBL" id="CP011304">
    <property type="protein sequence ID" value="AKE64715.1"/>
    <property type="molecule type" value="Genomic_DNA"/>
</dbReference>
<name>A0A0F6RLH9_MICAE</name>
<organism evidence="1 2">
    <name type="scientific">Microcystis aeruginosa NIES-2549</name>
    <dbReference type="NCBI Taxonomy" id="1641812"/>
    <lineage>
        <taxon>Bacteria</taxon>
        <taxon>Bacillati</taxon>
        <taxon>Cyanobacteriota</taxon>
        <taxon>Cyanophyceae</taxon>
        <taxon>Oscillatoriophycideae</taxon>
        <taxon>Chroococcales</taxon>
        <taxon>Microcystaceae</taxon>
        <taxon>Microcystis</taxon>
    </lineage>
</organism>
<accession>A0A0F6RLH9</accession>
<proteinExistence type="predicted"/>
<dbReference type="Gene3D" id="6.10.10.120">
    <property type="entry name" value="Antitoxin ParD1-like"/>
    <property type="match status" value="1"/>
</dbReference>
<dbReference type="PATRIC" id="fig|1641812.3.peg.2453"/>
<dbReference type="Pfam" id="PF03693">
    <property type="entry name" value="ParD_antitoxin"/>
    <property type="match status" value="1"/>
</dbReference>
<gene>
    <name evidence="1" type="ORF">MYAER_2371</name>
</gene>
<dbReference type="Proteomes" id="UP000034103">
    <property type="component" value="Chromosome"/>
</dbReference>
<dbReference type="InterPro" id="IPR038296">
    <property type="entry name" value="ParD_sf"/>
</dbReference>
<evidence type="ECO:0000313" key="1">
    <source>
        <dbReference type="EMBL" id="AKE64715.1"/>
    </source>
</evidence>
<dbReference type="HOGENOM" id="CLU_2024049_0_0_3"/>
<dbReference type="RefSeq" id="WP_046662210.1">
    <property type="nucleotide sequence ID" value="NZ_CP011304.1"/>
</dbReference>
<evidence type="ECO:0000313" key="2">
    <source>
        <dbReference type="Proteomes" id="UP000034103"/>
    </source>
</evidence>
<protein>
    <recommendedName>
        <fullName evidence="3">Type II toxin-antitoxin system ParD family antitoxin</fullName>
    </recommendedName>
</protein>
<dbReference type="AlphaFoldDB" id="A0A0F6RLH9"/>
<sequence length="122" mass="14443">MIQITLTPEQEQFLERQLKTGKYNTPQEVISKAFQLLEEQEDEIILPDYVKGRESAKALLKEKIRKYRKEREQNKDKPIDPERVRLSQELRNLFNKTQAIPGIQDITEEEIAAEIEAYRRGE</sequence>
<reference evidence="1 2" key="1">
    <citation type="journal article" date="2015" name="Genome Announc.">
        <title>Complete Genome Sequence of Microcystis aeruginosa NIES-2549, a Bloom-Forming Cyanobacterium from Lake Kasumigaura, Japan.</title>
        <authorList>
            <person name="Yamaguchi H."/>
            <person name="Suzuki S."/>
            <person name="Tanabe Y."/>
            <person name="Osana Y."/>
            <person name="Shimura Y."/>
            <person name="Ishida K."/>
            <person name="Kawachi M."/>
        </authorList>
    </citation>
    <scope>NUCLEOTIDE SEQUENCE [LARGE SCALE GENOMIC DNA]</scope>
    <source>
        <strain evidence="1 2">NIES-2549</strain>
    </source>
</reference>